<dbReference type="STRING" id="65499.SAMN04488000_11027"/>
<feature type="signal peptide" evidence="2">
    <location>
        <begin position="1"/>
        <end position="26"/>
    </location>
</feature>
<dbReference type="InterPro" id="IPR006311">
    <property type="entry name" value="TAT_signal"/>
</dbReference>
<reference evidence="5" key="1">
    <citation type="submission" date="2016-10" db="EMBL/GenBank/DDBJ databases">
        <authorList>
            <person name="Varghese N."/>
            <person name="Submissions S."/>
        </authorList>
    </citation>
    <scope>NUCLEOTIDE SEQUENCE [LARGE SCALE GENOMIC DNA]</scope>
    <source>
        <strain evidence="5">DSM 44437</strain>
    </source>
</reference>
<feature type="domain" description="Amidohydrolase-related" evidence="3">
    <location>
        <begin position="86"/>
        <end position="380"/>
    </location>
</feature>
<dbReference type="AlphaFoldDB" id="A0A1H9Q7A8"/>
<evidence type="ECO:0000256" key="2">
    <source>
        <dbReference type="SAM" id="SignalP"/>
    </source>
</evidence>
<keyword evidence="5" id="KW-1185">Reference proteome</keyword>
<proteinExistence type="predicted"/>
<sequence length="501" mass="53900">MINRRTLTKSLGVALAASATGGVASAETADARRRRFLIRNGAVVTVDPALGVLPRADVLIDDGTIAAIGRDLNARGAQVVDASDMIVLPGFVNTHFHLWSALGRNFVADGFPYFAAKRATSTLYEPLDVYRSVLLGLAELANAGVTTVHNWSNNTRSPAHADAELRAHRDGLLRARFSYGHVDQMPRNAPMDFSDVDRVRQQYFAGGTAFDGLVRLGVCVRGLSQSDEPAFFADMDAVMARGLPVAIHAGQSPPRIVDAADYERRGWLGPKTLLCHYVTALDSDMEVMARTGTAFSWSPHSEFRLGSAGDPRDALLRFRRAGVPVSLSSDATSIAPSDVFESMRLVWNTGIPWAGTPSAGLPEVGFAEVLRMATLNGARAGAGRRHRVDHRRQARGRPPGARQRHQPRTGRVGRDDPRAGGDRGQRRHGVLGRPDRQARRPPGGLRRGPDRAGRAGVLTAHPHGGRRDPHAPLTTSRTASVNATGASCGTLCPMPSRTRCS</sequence>
<accession>A0A1H9Q7A8</accession>
<protein>
    <submittedName>
        <fullName evidence="4">Cytosine/adenosine deaminase</fullName>
    </submittedName>
</protein>
<feature type="compositionally biased region" description="Basic residues" evidence="1">
    <location>
        <begin position="382"/>
        <end position="395"/>
    </location>
</feature>
<dbReference type="InterPro" id="IPR032466">
    <property type="entry name" value="Metal_Hydrolase"/>
</dbReference>
<feature type="region of interest" description="Disordered" evidence="1">
    <location>
        <begin position="378"/>
        <end position="485"/>
    </location>
</feature>
<feature type="compositionally biased region" description="Basic and acidic residues" evidence="1">
    <location>
        <begin position="412"/>
        <end position="424"/>
    </location>
</feature>
<dbReference type="PROSITE" id="PS51318">
    <property type="entry name" value="TAT"/>
    <property type="match status" value="1"/>
</dbReference>
<organism evidence="4 5">
    <name type="scientific">Lentzea albida</name>
    <dbReference type="NCBI Taxonomy" id="65499"/>
    <lineage>
        <taxon>Bacteria</taxon>
        <taxon>Bacillati</taxon>
        <taxon>Actinomycetota</taxon>
        <taxon>Actinomycetes</taxon>
        <taxon>Pseudonocardiales</taxon>
        <taxon>Pseudonocardiaceae</taxon>
        <taxon>Lentzea</taxon>
    </lineage>
</organism>
<dbReference type="PANTHER" id="PTHR43794">
    <property type="entry name" value="AMINOHYDROLASE SSNA-RELATED"/>
    <property type="match status" value="1"/>
</dbReference>
<evidence type="ECO:0000259" key="3">
    <source>
        <dbReference type="Pfam" id="PF01979"/>
    </source>
</evidence>
<feature type="compositionally biased region" description="Polar residues" evidence="1">
    <location>
        <begin position="473"/>
        <end position="485"/>
    </location>
</feature>
<dbReference type="Gene3D" id="2.30.40.10">
    <property type="entry name" value="Urease, subunit C, domain 1"/>
    <property type="match status" value="1"/>
</dbReference>
<dbReference type="EMBL" id="FOFV01000010">
    <property type="protein sequence ID" value="SER56308.1"/>
    <property type="molecule type" value="Genomic_DNA"/>
</dbReference>
<dbReference type="Pfam" id="PF01979">
    <property type="entry name" value="Amidohydro_1"/>
    <property type="match status" value="1"/>
</dbReference>
<dbReference type="InterPro" id="IPR006680">
    <property type="entry name" value="Amidohydro-rel"/>
</dbReference>
<dbReference type="Proteomes" id="UP000199503">
    <property type="component" value="Unassembled WGS sequence"/>
</dbReference>
<dbReference type="SUPFAM" id="SSF51338">
    <property type="entry name" value="Composite domain of metallo-dependent hydrolases"/>
    <property type="match status" value="1"/>
</dbReference>
<evidence type="ECO:0000313" key="4">
    <source>
        <dbReference type="EMBL" id="SER56308.1"/>
    </source>
</evidence>
<dbReference type="GO" id="GO:0016810">
    <property type="term" value="F:hydrolase activity, acting on carbon-nitrogen (but not peptide) bonds"/>
    <property type="evidence" value="ECO:0007669"/>
    <property type="project" value="InterPro"/>
</dbReference>
<dbReference type="Gene3D" id="3.20.20.140">
    <property type="entry name" value="Metal-dependent hydrolases"/>
    <property type="match status" value="1"/>
</dbReference>
<feature type="chain" id="PRO_5011738158" evidence="2">
    <location>
        <begin position="27"/>
        <end position="501"/>
    </location>
</feature>
<evidence type="ECO:0000313" key="5">
    <source>
        <dbReference type="Proteomes" id="UP000199503"/>
    </source>
</evidence>
<dbReference type="SUPFAM" id="SSF51556">
    <property type="entry name" value="Metallo-dependent hydrolases"/>
    <property type="match status" value="1"/>
</dbReference>
<dbReference type="InterPro" id="IPR050287">
    <property type="entry name" value="MTA/SAH_deaminase"/>
</dbReference>
<dbReference type="PANTHER" id="PTHR43794:SF5">
    <property type="entry name" value="CHLOROHYDROLASE FAMILY PROTEIN"/>
    <property type="match status" value="1"/>
</dbReference>
<evidence type="ECO:0000256" key="1">
    <source>
        <dbReference type="SAM" id="MobiDB-lite"/>
    </source>
</evidence>
<keyword evidence="2" id="KW-0732">Signal</keyword>
<name>A0A1H9Q7A8_9PSEU</name>
<dbReference type="InterPro" id="IPR011059">
    <property type="entry name" value="Metal-dep_hydrolase_composite"/>
</dbReference>
<gene>
    <name evidence="4" type="ORF">SAMN04488000_11027</name>
</gene>